<gene>
    <name evidence="1" type="ORF">ABUH87_04345</name>
</gene>
<dbReference type="EMBL" id="JBFNXR010000019">
    <property type="protein sequence ID" value="MEW9854412.1"/>
    <property type="molecule type" value="Genomic_DNA"/>
</dbReference>
<evidence type="ECO:0000313" key="2">
    <source>
        <dbReference type="Proteomes" id="UP001556118"/>
    </source>
</evidence>
<organism evidence="1 2">
    <name type="scientific">Novosphingobium rhizovicinum</name>
    <dbReference type="NCBI Taxonomy" id="3228928"/>
    <lineage>
        <taxon>Bacteria</taxon>
        <taxon>Pseudomonadati</taxon>
        <taxon>Pseudomonadota</taxon>
        <taxon>Alphaproteobacteria</taxon>
        <taxon>Sphingomonadales</taxon>
        <taxon>Sphingomonadaceae</taxon>
        <taxon>Novosphingobium</taxon>
    </lineage>
</organism>
<keyword evidence="2" id="KW-1185">Reference proteome</keyword>
<accession>A0ABV3R998</accession>
<comment type="caution">
    <text evidence="1">The sequence shown here is derived from an EMBL/GenBank/DDBJ whole genome shotgun (WGS) entry which is preliminary data.</text>
</comment>
<evidence type="ECO:0008006" key="3">
    <source>
        <dbReference type="Google" id="ProtNLM"/>
    </source>
</evidence>
<dbReference type="RefSeq" id="WP_367770090.1">
    <property type="nucleotide sequence ID" value="NZ_JBFNXR010000019.1"/>
</dbReference>
<reference evidence="1 2" key="1">
    <citation type="submission" date="2024-06" db="EMBL/GenBank/DDBJ databases">
        <title>Novosphingobium rhizovicinus M1R2S20.</title>
        <authorList>
            <person name="Sun J.-Q."/>
        </authorList>
    </citation>
    <scope>NUCLEOTIDE SEQUENCE [LARGE SCALE GENOMIC DNA]</scope>
    <source>
        <strain evidence="1 2">M1R2S20</strain>
    </source>
</reference>
<name>A0ABV3R998_9SPHN</name>
<sequence length="89" mass="9413">MSGMLFALALFGCADDGSACERLATPEQTYESRVECLASQSAALDSRAALSADFPSVFAHCMTQAQLARLGKQDVDLREAGIAFADASY</sequence>
<evidence type="ECO:0000313" key="1">
    <source>
        <dbReference type="EMBL" id="MEW9854412.1"/>
    </source>
</evidence>
<dbReference type="Proteomes" id="UP001556118">
    <property type="component" value="Unassembled WGS sequence"/>
</dbReference>
<protein>
    <recommendedName>
        <fullName evidence="3">Lipoprotein</fullName>
    </recommendedName>
</protein>
<proteinExistence type="predicted"/>